<dbReference type="EMBL" id="CP165727">
    <property type="protein sequence ID" value="XDV65367.1"/>
    <property type="molecule type" value="Genomic_DNA"/>
</dbReference>
<dbReference type="PROSITE" id="PS51257">
    <property type="entry name" value="PROKAR_LIPOPROTEIN"/>
    <property type="match status" value="1"/>
</dbReference>
<evidence type="ECO:0000313" key="2">
    <source>
        <dbReference type="EMBL" id="XDV65367.1"/>
    </source>
</evidence>
<dbReference type="AlphaFoldDB" id="A0AB39Y8F1"/>
<reference evidence="2" key="1">
    <citation type="submission" date="2024-08" db="EMBL/GenBank/DDBJ databases">
        <authorList>
            <person name="Yu S.T."/>
        </authorList>
    </citation>
    <scope>NUCLEOTIDE SEQUENCE</scope>
    <source>
        <strain evidence="2">R33</strain>
    </source>
</reference>
<dbReference type="RefSeq" id="WP_369778400.1">
    <property type="nucleotide sequence ID" value="NZ_CP165727.1"/>
</dbReference>
<proteinExistence type="predicted"/>
<gene>
    <name evidence="2" type="ORF">AB5J51_21625</name>
</gene>
<accession>A0AB39Y8F1</accession>
<evidence type="ECO:0000256" key="1">
    <source>
        <dbReference type="SAM" id="MobiDB-lite"/>
    </source>
</evidence>
<feature type="region of interest" description="Disordered" evidence="1">
    <location>
        <begin position="60"/>
        <end position="101"/>
    </location>
</feature>
<sequence length="131" mass="13031">MSRVRGVWWLLGAVLAVLVGCAVPAVAIPFSGPVSGVAASAASTASTAPADLGVAHAVADTGRGPSCDPGARDRGRAPGVAPRGAGEHAHSPVGRPAVEQVWGARTPPVRVLVRGPDQPAPGPVELSVMRV</sequence>
<organism evidence="2">
    <name type="scientific">Streptomyces sp. R33</name>
    <dbReference type="NCBI Taxonomy" id="3238629"/>
    <lineage>
        <taxon>Bacteria</taxon>
        <taxon>Bacillati</taxon>
        <taxon>Actinomycetota</taxon>
        <taxon>Actinomycetes</taxon>
        <taxon>Kitasatosporales</taxon>
        <taxon>Streptomycetaceae</taxon>
        <taxon>Streptomyces</taxon>
    </lineage>
</organism>
<protein>
    <submittedName>
        <fullName evidence="2">Uncharacterized protein</fullName>
    </submittedName>
</protein>
<name>A0AB39Y8F1_9ACTN</name>